<keyword evidence="2" id="KW-0805">Transcription regulation</keyword>
<evidence type="ECO:0000259" key="5">
    <source>
        <dbReference type="Pfam" id="PF03466"/>
    </source>
</evidence>
<name>A0ABS5PFV1_9FLAO</name>
<sequence length="185" mass="20857">MALKAPDILNYFQDRYPDVDLEFRSEMRNSLISEVMNYNLDAAFISAPINSKAISQIKVKEEQLVILTSSNSPKLEEMLANQPINIVVFGEGCIFRTRIESWLSSKGIIHYKSTVLNSIEGIVNFVESGIGISILPEEVVSNYYSGRKISTYGLNKEVGTMNTVLIYRNNESPSRALKAFIDMYL</sequence>
<keyword evidence="7" id="KW-1185">Reference proteome</keyword>
<dbReference type="SUPFAM" id="SSF53850">
    <property type="entry name" value="Periplasmic binding protein-like II"/>
    <property type="match status" value="1"/>
</dbReference>
<evidence type="ECO:0000256" key="1">
    <source>
        <dbReference type="ARBA" id="ARBA00009437"/>
    </source>
</evidence>
<dbReference type="Proteomes" id="UP000722625">
    <property type="component" value="Unassembled WGS sequence"/>
</dbReference>
<comment type="caution">
    <text evidence="6">The sequence shown here is derived from an EMBL/GenBank/DDBJ whole genome shotgun (WGS) entry which is preliminary data.</text>
</comment>
<dbReference type="PANTHER" id="PTHR30126:SF40">
    <property type="entry name" value="HTH-TYPE TRANSCRIPTIONAL REGULATOR GLTR"/>
    <property type="match status" value="1"/>
</dbReference>
<protein>
    <recommendedName>
        <fullName evidence="5">LysR substrate-binding domain-containing protein</fullName>
    </recommendedName>
</protein>
<dbReference type="Pfam" id="PF03466">
    <property type="entry name" value="LysR_substrate"/>
    <property type="match status" value="1"/>
</dbReference>
<feature type="domain" description="LysR substrate-binding" evidence="5">
    <location>
        <begin position="6"/>
        <end position="183"/>
    </location>
</feature>
<dbReference type="Gene3D" id="3.40.190.290">
    <property type="match status" value="1"/>
</dbReference>
<dbReference type="PANTHER" id="PTHR30126">
    <property type="entry name" value="HTH-TYPE TRANSCRIPTIONAL REGULATOR"/>
    <property type="match status" value="1"/>
</dbReference>
<keyword evidence="4" id="KW-0804">Transcription</keyword>
<proteinExistence type="inferred from homology"/>
<evidence type="ECO:0000256" key="3">
    <source>
        <dbReference type="ARBA" id="ARBA00023125"/>
    </source>
</evidence>
<dbReference type="EMBL" id="JAGYVZ010000020">
    <property type="protein sequence ID" value="MBS7233152.1"/>
    <property type="molecule type" value="Genomic_DNA"/>
</dbReference>
<gene>
    <name evidence="6" type="ORF">KHA90_19200</name>
</gene>
<organism evidence="6 7">
    <name type="scientific">Flavobacterium psychroterrae</name>
    <dbReference type="NCBI Taxonomy" id="2133767"/>
    <lineage>
        <taxon>Bacteria</taxon>
        <taxon>Pseudomonadati</taxon>
        <taxon>Bacteroidota</taxon>
        <taxon>Flavobacteriia</taxon>
        <taxon>Flavobacteriales</taxon>
        <taxon>Flavobacteriaceae</taxon>
        <taxon>Flavobacterium</taxon>
    </lineage>
</organism>
<accession>A0ABS5PFV1</accession>
<keyword evidence="3" id="KW-0238">DNA-binding</keyword>
<dbReference type="InterPro" id="IPR005119">
    <property type="entry name" value="LysR_subst-bd"/>
</dbReference>
<evidence type="ECO:0000256" key="2">
    <source>
        <dbReference type="ARBA" id="ARBA00023015"/>
    </source>
</evidence>
<comment type="similarity">
    <text evidence="1">Belongs to the LysR transcriptional regulatory family.</text>
</comment>
<evidence type="ECO:0000313" key="7">
    <source>
        <dbReference type="Proteomes" id="UP000722625"/>
    </source>
</evidence>
<reference evidence="6 7" key="1">
    <citation type="journal article" date="2018" name="Int. J. Syst. Evol. Microbiol.">
        <title>Flavobacterium chryseum sp. nov. and Flavobacterium psychroterrae sp. nov., novel environmental bacteria isolated from Antarctica.</title>
        <authorList>
            <person name="Kralova S."/>
            <person name="Svec P."/>
            <person name="Busse H.J."/>
            <person name="Stankova E."/>
            <person name="Vaczi P."/>
            <person name="Sedlacek I."/>
        </authorList>
    </citation>
    <scope>NUCLEOTIDE SEQUENCE [LARGE SCALE GENOMIC DNA]</scope>
    <source>
        <strain evidence="6 7">CCM 8827</strain>
    </source>
</reference>
<evidence type="ECO:0000256" key="4">
    <source>
        <dbReference type="ARBA" id="ARBA00023163"/>
    </source>
</evidence>
<evidence type="ECO:0000313" key="6">
    <source>
        <dbReference type="EMBL" id="MBS7233152.1"/>
    </source>
</evidence>